<evidence type="ECO:0000313" key="2">
    <source>
        <dbReference type="Proteomes" id="UP001216329"/>
    </source>
</evidence>
<accession>A0AAJ5WDC0</accession>
<evidence type="ECO:0000313" key="1">
    <source>
        <dbReference type="EMBL" id="WEK29666.1"/>
    </source>
</evidence>
<reference evidence="1" key="1">
    <citation type="submission" date="2023-03" db="EMBL/GenBank/DDBJ databases">
        <title>Andean soil-derived lignocellulolytic bacterial consortium as a source of novel taxa and putative plastic-active enzymes.</title>
        <authorList>
            <person name="Diaz-Garcia L."/>
            <person name="Chuvochina M."/>
            <person name="Feuerriegel G."/>
            <person name="Bunk B."/>
            <person name="Sproer C."/>
            <person name="Streit W.R."/>
            <person name="Rodriguez L.M."/>
            <person name="Overmann J."/>
            <person name="Jimenez D.J."/>
        </authorList>
    </citation>
    <scope>NUCLEOTIDE SEQUENCE</scope>
    <source>
        <strain evidence="1">MAG 876</strain>
    </source>
</reference>
<gene>
    <name evidence="1" type="ORF">P0Y58_22645</name>
</gene>
<sequence length="113" mass="12484">MIKKRAPLSTRHTFDDPAVTMPRTVSKAMEASFGIPITAYLSAAVFGAGELYIEGFVFKDNGKRFDDGDRIRTSILMSSHTVEGYLVVQTLRSTYVICDWAGVHATDQTGLKH</sequence>
<proteinExistence type="predicted"/>
<dbReference type="Proteomes" id="UP001216329">
    <property type="component" value="Chromosome"/>
</dbReference>
<protein>
    <submittedName>
        <fullName evidence="1">Uncharacterized protein</fullName>
    </submittedName>
</protein>
<dbReference type="AlphaFoldDB" id="A0AAJ5WDC0"/>
<name>A0AAJ5WDC0_9PSED</name>
<organism evidence="1 2">
    <name type="scientific">Candidatus Pseudomonas phytovorans</name>
    <dbReference type="NCBI Taxonomy" id="3121377"/>
    <lineage>
        <taxon>Bacteria</taxon>
        <taxon>Pseudomonadati</taxon>
        <taxon>Pseudomonadota</taxon>
        <taxon>Gammaproteobacteria</taxon>
        <taxon>Pseudomonadales</taxon>
        <taxon>Pseudomonadaceae</taxon>
        <taxon>Pseudomonas</taxon>
    </lineage>
</organism>
<dbReference type="EMBL" id="CP119325">
    <property type="protein sequence ID" value="WEK29666.1"/>
    <property type="molecule type" value="Genomic_DNA"/>
</dbReference>